<dbReference type="Pfam" id="PF00440">
    <property type="entry name" value="TetR_N"/>
    <property type="match status" value="1"/>
</dbReference>
<dbReference type="InterPro" id="IPR001647">
    <property type="entry name" value="HTH_TetR"/>
</dbReference>
<dbReference type="SUPFAM" id="SSF48498">
    <property type="entry name" value="Tetracyclin repressor-like, C-terminal domain"/>
    <property type="match status" value="1"/>
</dbReference>
<dbReference type="InterPro" id="IPR011075">
    <property type="entry name" value="TetR_C"/>
</dbReference>
<dbReference type="PANTHER" id="PTHR47506:SF6">
    <property type="entry name" value="HTH-TYPE TRANSCRIPTIONAL REPRESSOR NEMR"/>
    <property type="match status" value="1"/>
</dbReference>
<keyword evidence="2 4" id="KW-0238">DNA-binding</keyword>
<evidence type="ECO:0000313" key="7">
    <source>
        <dbReference type="Proteomes" id="UP000316541"/>
    </source>
</evidence>
<dbReference type="Proteomes" id="UP000316541">
    <property type="component" value="Unassembled WGS sequence"/>
</dbReference>
<organism evidence="6 7">
    <name type="scientific">Microbispora hainanensis</name>
    <dbReference type="NCBI Taxonomy" id="568844"/>
    <lineage>
        <taxon>Bacteria</taxon>
        <taxon>Bacillati</taxon>
        <taxon>Actinomycetota</taxon>
        <taxon>Actinomycetes</taxon>
        <taxon>Streptosporangiales</taxon>
        <taxon>Streptosporangiaceae</taxon>
        <taxon>Microbispora</taxon>
    </lineage>
</organism>
<sequence>MAVRGPEKGSARLTARGAATRRRIVATAADLMFRQGVAATPLDQVVDACGISKSQLYHYFPDKDALVTEVIAMREHLMVSAQKPQLEQVRSMRDLERWRDSLLTGLRERGLPYKCPIGSLANELSSRCDDARQSLAGIFGAWQGLIADGLARMREAGELDPGADPEELAVAVIAALQGGYLLAETMQDEQPFVVALDMAFDHVKAHVKTPVADLTQSDN</sequence>
<comment type="caution">
    <text evidence="6">The sequence shown here is derived from an EMBL/GenBank/DDBJ whole genome shotgun (WGS) entry which is preliminary data.</text>
</comment>
<reference evidence="6 7" key="1">
    <citation type="submission" date="2019-07" db="EMBL/GenBank/DDBJ databases">
        <title>Microbispora hainanensis DSM 45428.</title>
        <authorList>
            <person name="Thawai C."/>
        </authorList>
    </citation>
    <scope>NUCLEOTIDE SEQUENCE [LARGE SCALE GENOMIC DNA]</scope>
    <source>
        <strain evidence="6 7">DSM 45428</strain>
    </source>
</reference>
<dbReference type="InterPro" id="IPR009057">
    <property type="entry name" value="Homeodomain-like_sf"/>
</dbReference>
<evidence type="ECO:0000259" key="5">
    <source>
        <dbReference type="PROSITE" id="PS50977"/>
    </source>
</evidence>
<dbReference type="EMBL" id="VIRM01000045">
    <property type="protein sequence ID" value="TQS17499.1"/>
    <property type="molecule type" value="Genomic_DNA"/>
</dbReference>
<evidence type="ECO:0000313" key="6">
    <source>
        <dbReference type="EMBL" id="TQS17499.1"/>
    </source>
</evidence>
<evidence type="ECO:0000256" key="4">
    <source>
        <dbReference type="PROSITE-ProRule" id="PRU00335"/>
    </source>
</evidence>
<dbReference type="PRINTS" id="PR00455">
    <property type="entry name" value="HTHTETR"/>
</dbReference>
<evidence type="ECO:0000256" key="3">
    <source>
        <dbReference type="ARBA" id="ARBA00023163"/>
    </source>
</evidence>
<feature type="DNA-binding region" description="H-T-H motif" evidence="4">
    <location>
        <begin position="41"/>
        <end position="60"/>
    </location>
</feature>
<proteinExistence type="predicted"/>
<dbReference type="Gene3D" id="1.10.357.10">
    <property type="entry name" value="Tetracycline Repressor, domain 2"/>
    <property type="match status" value="1"/>
</dbReference>
<dbReference type="AlphaFoldDB" id="A0A544YL48"/>
<evidence type="ECO:0000256" key="2">
    <source>
        <dbReference type="ARBA" id="ARBA00023125"/>
    </source>
</evidence>
<keyword evidence="1" id="KW-0805">Transcription regulation</keyword>
<protein>
    <submittedName>
        <fullName evidence="6">TetR/AcrR family transcriptional regulator</fullName>
    </submittedName>
</protein>
<accession>A0A544YL48</accession>
<keyword evidence="3" id="KW-0804">Transcription</keyword>
<dbReference type="InterPro" id="IPR036271">
    <property type="entry name" value="Tet_transcr_reg_TetR-rel_C_sf"/>
</dbReference>
<evidence type="ECO:0000256" key="1">
    <source>
        <dbReference type="ARBA" id="ARBA00023015"/>
    </source>
</evidence>
<dbReference type="SUPFAM" id="SSF46689">
    <property type="entry name" value="Homeodomain-like"/>
    <property type="match status" value="1"/>
</dbReference>
<dbReference type="PROSITE" id="PS50977">
    <property type="entry name" value="HTH_TETR_2"/>
    <property type="match status" value="1"/>
</dbReference>
<dbReference type="RefSeq" id="WP_142623485.1">
    <property type="nucleotide sequence ID" value="NZ_VIRM01000045.1"/>
</dbReference>
<dbReference type="Pfam" id="PF16925">
    <property type="entry name" value="TetR_C_13"/>
    <property type="match status" value="1"/>
</dbReference>
<name>A0A544YL48_9ACTN</name>
<dbReference type="GO" id="GO:0003677">
    <property type="term" value="F:DNA binding"/>
    <property type="evidence" value="ECO:0007669"/>
    <property type="project" value="UniProtKB-UniRule"/>
</dbReference>
<dbReference type="PANTHER" id="PTHR47506">
    <property type="entry name" value="TRANSCRIPTIONAL REGULATORY PROTEIN"/>
    <property type="match status" value="1"/>
</dbReference>
<gene>
    <name evidence="6" type="ORF">FLX08_29255</name>
</gene>
<feature type="domain" description="HTH tetR-type" evidence="5">
    <location>
        <begin position="18"/>
        <end position="78"/>
    </location>
</feature>